<keyword evidence="1" id="KW-0560">Oxidoreductase</keyword>
<protein>
    <submittedName>
        <fullName evidence="3">Luciferase-like monooxygenase family protein</fullName>
    </submittedName>
</protein>
<sequence length="126" mass="14421">MQEGAAAADRNLDDIDKMIEIKISYDPDPELALENTRFWAPLSLTAEQKHSIDDPIEMEKAADALPIEQVAKRWIVASDPDEAVEQVRAYLDYGLNHLVFHAPGHDQRRFLRLFETDLAPRLRRLA</sequence>
<dbReference type="GO" id="GO:0016705">
    <property type="term" value="F:oxidoreductase activity, acting on paired donors, with incorporation or reduction of molecular oxygen"/>
    <property type="evidence" value="ECO:0007669"/>
    <property type="project" value="InterPro"/>
</dbReference>
<dbReference type="Gene3D" id="3.20.20.30">
    <property type="entry name" value="Luciferase-like domain"/>
    <property type="match status" value="1"/>
</dbReference>
<dbReference type="PANTHER" id="PTHR43244">
    <property type="match status" value="1"/>
</dbReference>
<evidence type="ECO:0000256" key="1">
    <source>
        <dbReference type="ARBA" id="ARBA00023002"/>
    </source>
</evidence>
<comment type="caution">
    <text evidence="3">The sequence shown here is derived from an EMBL/GenBank/DDBJ whole genome shotgun (WGS) entry which is preliminary data.</text>
</comment>
<dbReference type="PANTHER" id="PTHR43244:SF1">
    <property type="entry name" value="5,10-METHYLENETETRAHYDROMETHANOPTERIN REDUCTASE"/>
    <property type="match status" value="1"/>
</dbReference>
<evidence type="ECO:0000259" key="2">
    <source>
        <dbReference type="Pfam" id="PF00296"/>
    </source>
</evidence>
<gene>
    <name evidence="3" type="ORF">I553_1873</name>
</gene>
<dbReference type="InterPro" id="IPR050564">
    <property type="entry name" value="F420-G6PD/mer"/>
</dbReference>
<dbReference type="Pfam" id="PF00296">
    <property type="entry name" value="Bac_luciferase"/>
    <property type="match status" value="1"/>
</dbReference>
<dbReference type="GO" id="GO:0004497">
    <property type="term" value="F:monooxygenase activity"/>
    <property type="evidence" value="ECO:0007669"/>
    <property type="project" value="UniProtKB-KW"/>
</dbReference>
<dbReference type="InterPro" id="IPR036661">
    <property type="entry name" value="Luciferase-like_sf"/>
</dbReference>
<reference evidence="3" key="1">
    <citation type="submission" date="2014-01" db="EMBL/GenBank/DDBJ databases">
        <authorList>
            <person name="Brown-Elliot B."/>
            <person name="Wallace R."/>
            <person name="Lenaerts A."/>
            <person name="Ordway D."/>
            <person name="DeGroote M.A."/>
            <person name="Parker T."/>
            <person name="Sizemore C."/>
            <person name="Tallon L.J."/>
            <person name="Sadzewicz L.K."/>
            <person name="Sengamalay N."/>
            <person name="Fraser C.M."/>
            <person name="Hine E."/>
            <person name="Shefchek K.A."/>
            <person name="Das S.P."/>
            <person name="Tettelin H."/>
        </authorList>
    </citation>
    <scope>NUCLEOTIDE SEQUENCE [LARGE SCALE GENOMIC DNA]</scope>
    <source>
        <strain evidence="3">4042</strain>
    </source>
</reference>
<accession>X8DMH3</accession>
<dbReference type="SUPFAM" id="SSF51679">
    <property type="entry name" value="Bacterial luciferase-like"/>
    <property type="match status" value="1"/>
</dbReference>
<name>X8DMH3_MYCXE</name>
<dbReference type="InterPro" id="IPR011251">
    <property type="entry name" value="Luciferase-like_dom"/>
</dbReference>
<organism evidence="3">
    <name type="scientific">Mycobacterium xenopi 4042</name>
    <dbReference type="NCBI Taxonomy" id="1299334"/>
    <lineage>
        <taxon>Bacteria</taxon>
        <taxon>Bacillati</taxon>
        <taxon>Actinomycetota</taxon>
        <taxon>Actinomycetes</taxon>
        <taxon>Mycobacteriales</taxon>
        <taxon>Mycobacteriaceae</taxon>
        <taxon>Mycobacterium</taxon>
    </lineage>
</organism>
<dbReference type="AlphaFoldDB" id="X8DMH3"/>
<dbReference type="PATRIC" id="fig|1299334.3.peg.1364"/>
<dbReference type="EMBL" id="JAOB01000013">
    <property type="protein sequence ID" value="EUA68685.1"/>
    <property type="molecule type" value="Genomic_DNA"/>
</dbReference>
<evidence type="ECO:0000313" key="3">
    <source>
        <dbReference type="EMBL" id="EUA68685.1"/>
    </source>
</evidence>
<proteinExistence type="predicted"/>
<feature type="domain" description="Luciferase-like" evidence="2">
    <location>
        <begin position="1"/>
        <end position="96"/>
    </location>
</feature>
<keyword evidence="3" id="KW-0503">Monooxygenase</keyword>